<evidence type="ECO:0000256" key="7">
    <source>
        <dbReference type="ARBA" id="ARBA00023180"/>
    </source>
</evidence>
<feature type="transmembrane region" description="Helical" evidence="8">
    <location>
        <begin position="273"/>
        <end position="296"/>
    </location>
</feature>
<evidence type="ECO:0000256" key="5">
    <source>
        <dbReference type="ARBA" id="ARBA00023136"/>
    </source>
</evidence>
<evidence type="ECO:0000256" key="2">
    <source>
        <dbReference type="ARBA" id="ARBA00022475"/>
    </source>
</evidence>
<comment type="subcellular location">
    <subcellularLocation>
        <location evidence="1">Cell membrane</location>
        <topology evidence="1">Multi-pass membrane protein</topology>
    </subcellularLocation>
</comment>
<dbReference type="InterPro" id="IPR052192">
    <property type="entry name" value="Insect_Ionotropic_Sensory_Rcpt"/>
</dbReference>
<dbReference type="SUPFAM" id="SSF53850">
    <property type="entry name" value="Periplasmic binding protein-like II"/>
    <property type="match status" value="1"/>
</dbReference>
<name>A0A9P0FQG2_BRAAE</name>
<keyword evidence="5 8" id="KW-0472">Membrane</keyword>
<evidence type="ECO:0000313" key="10">
    <source>
        <dbReference type="Proteomes" id="UP001154078"/>
    </source>
</evidence>
<evidence type="ECO:0000313" key="9">
    <source>
        <dbReference type="EMBL" id="CAH0564203.1"/>
    </source>
</evidence>
<dbReference type="Proteomes" id="UP001154078">
    <property type="component" value="Chromosome 9"/>
</dbReference>
<keyword evidence="3 8" id="KW-0812">Transmembrane</keyword>
<evidence type="ECO:0000256" key="1">
    <source>
        <dbReference type="ARBA" id="ARBA00004651"/>
    </source>
</evidence>
<keyword evidence="6" id="KW-0675">Receptor</keyword>
<keyword evidence="7" id="KW-0325">Glycoprotein</keyword>
<sequence>MEDLDMFKVQKYSSEPQDIYLLIARDPKTLLLYLNNYHRLVLGKTRALYSIFYVGDDCREDYIKDISQVFLTMWFNYGILNVVASAPFSCYSESIYIYNPFQISEAEPFEYGVLKVYQLEKVVNRPYLIFNHLLHLNNYSLKTLLFNRNPTSLKVMPKSLTTREIYIKIHEISGYVGVDAAILTTMAAYLNFTIKNYDAEIDSDFGYVFKNGTVTGSLGKIVRKEADLSANGRFVADYNTSGIEFTIPYTSEKICIVVPKSPRVPQWMSTFKYFHWISWLFLFWVFLLYILILYFANVKEGIFRAWFVITSIFLSMPVRFPRRTHLELLLVSCMIINVIITGIFQGSLVKSFSKVTYYSDINTLEDLDDSGFPIYTSFSIFGTNESNLVKRLYSRTRMNYQNVVILDEMFHGKSIAGVERKNDAELFLKTKYIGPDGNPLLHIVKECPKSYFMAYILPVGSPLLPRINWFLRKLTESGLVDKWYQDTVDSIILDFLVENPYRKEIDRPFNLEDLQAAFGLLIFGLFIASIVFCIEIWFYLK</sequence>
<dbReference type="OrthoDB" id="8195814at2759"/>
<feature type="transmembrane region" description="Helical" evidence="8">
    <location>
        <begin position="328"/>
        <end position="348"/>
    </location>
</feature>
<evidence type="ECO:0000256" key="4">
    <source>
        <dbReference type="ARBA" id="ARBA00022989"/>
    </source>
</evidence>
<organism evidence="9 10">
    <name type="scientific">Brassicogethes aeneus</name>
    <name type="common">Rape pollen beetle</name>
    <name type="synonym">Meligethes aeneus</name>
    <dbReference type="NCBI Taxonomy" id="1431903"/>
    <lineage>
        <taxon>Eukaryota</taxon>
        <taxon>Metazoa</taxon>
        <taxon>Ecdysozoa</taxon>
        <taxon>Arthropoda</taxon>
        <taxon>Hexapoda</taxon>
        <taxon>Insecta</taxon>
        <taxon>Pterygota</taxon>
        <taxon>Neoptera</taxon>
        <taxon>Endopterygota</taxon>
        <taxon>Coleoptera</taxon>
        <taxon>Polyphaga</taxon>
        <taxon>Cucujiformia</taxon>
        <taxon>Nitidulidae</taxon>
        <taxon>Meligethinae</taxon>
        <taxon>Brassicogethes</taxon>
    </lineage>
</organism>
<dbReference type="EMBL" id="OV121140">
    <property type="protein sequence ID" value="CAH0564203.1"/>
    <property type="molecule type" value="Genomic_DNA"/>
</dbReference>
<accession>A0A9P0FQG2</accession>
<keyword evidence="2" id="KW-1003">Cell membrane</keyword>
<dbReference type="PANTHER" id="PTHR42643">
    <property type="entry name" value="IONOTROPIC RECEPTOR 20A-RELATED"/>
    <property type="match status" value="1"/>
</dbReference>
<feature type="transmembrane region" description="Helical" evidence="8">
    <location>
        <begin position="516"/>
        <end position="540"/>
    </location>
</feature>
<keyword evidence="4 8" id="KW-1133">Transmembrane helix</keyword>
<evidence type="ECO:0000256" key="3">
    <source>
        <dbReference type="ARBA" id="ARBA00022692"/>
    </source>
</evidence>
<evidence type="ECO:0000256" key="6">
    <source>
        <dbReference type="ARBA" id="ARBA00023170"/>
    </source>
</evidence>
<dbReference type="PANTHER" id="PTHR42643:SF38">
    <property type="entry name" value="IONOTROPIC RECEPTOR 100A"/>
    <property type="match status" value="1"/>
</dbReference>
<evidence type="ECO:0000256" key="8">
    <source>
        <dbReference type="SAM" id="Phobius"/>
    </source>
</evidence>
<feature type="transmembrane region" description="Helical" evidence="8">
    <location>
        <begin position="302"/>
        <end position="321"/>
    </location>
</feature>
<protein>
    <submittedName>
        <fullName evidence="9">Uncharacterized protein</fullName>
    </submittedName>
</protein>
<reference evidence="9" key="1">
    <citation type="submission" date="2021-12" db="EMBL/GenBank/DDBJ databases">
        <authorList>
            <person name="King R."/>
        </authorList>
    </citation>
    <scope>NUCLEOTIDE SEQUENCE</scope>
</reference>
<dbReference type="AlphaFoldDB" id="A0A9P0FQG2"/>
<dbReference type="Gene3D" id="3.40.190.10">
    <property type="entry name" value="Periplasmic binding protein-like II"/>
    <property type="match status" value="1"/>
</dbReference>
<gene>
    <name evidence="9" type="ORF">MELIAE_LOCUS12807</name>
</gene>
<proteinExistence type="predicted"/>
<dbReference type="GO" id="GO:0005886">
    <property type="term" value="C:plasma membrane"/>
    <property type="evidence" value="ECO:0007669"/>
    <property type="project" value="UniProtKB-SubCell"/>
</dbReference>
<keyword evidence="10" id="KW-1185">Reference proteome</keyword>